<feature type="transmembrane region" description="Helical" evidence="6">
    <location>
        <begin position="220"/>
        <end position="244"/>
    </location>
</feature>
<evidence type="ECO:0000256" key="3">
    <source>
        <dbReference type="ARBA" id="ARBA00022692"/>
    </source>
</evidence>
<feature type="transmembrane region" description="Helical" evidence="6">
    <location>
        <begin position="44"/>
        <end position="65"/>
    </location>
</feature>
<feature type="transmembrane region" description="Helical" evidence="6">
    <location>
        <begin position="298"/>
        <end position="317"/>
    </location>
</feature>
<reference evidence="7" key="1">
    <citation type="submission" date="2022-03" db="EMBL/GenBank/DDBJ databases">
        <title>Identification of a novel bacterium isolated from mangrove sediments.</title>
        <authorList>
            <person name="Pan X."/>
        </authorList>
    </citation>
    <scope>NUCLEOTIDE SEQUENCE</scope>
    <source>
        <strain evidence="7">B2580</strain>
    </source>
</reference>
<feature type="transmembrane region" description="Helical" evidence="6">
    <location>
        <begin position="119"/>
        <end position="137"/>
    </location>
</feature>
<gene>
    <name evidence="7" type="ORF">MTR64_15995</name>
</gene>
<feature type="transmembrane region" description="Helical" evidence="6">
    <location>
        <begin position="85"/>
        <end position="107"/>
    </location>
</feature>
<keyword evidence="4 6" id="KW-1133">Transmembrane helix</keyword>
<evidence type="ECO:0000256" key="1">
    <source>
        <dbReference type="ARBA" id="ARBA00004651"/>
    </source>
</evidence>
<feature type="transmembrane region" description="Helical" evidence="6">
    <location>
        <begin position="389"/>
        <end position="410"/>
    </location>
</feature>
<keyword evidence="8" id="KW-1185">Reference proteome</keyword>
<evidence type="ECO:0000256" key="4">
    <source>
        <dbReference type="ARBA" id="ARBA00022989"/>
    </source>
</evidence>
<feature type="transmembrane region" description="Helical" evidence="6">
    <location>
        <begin position="180"/>
        <end position="200"/>
    </location>
</feature>
<feature type="transmembrane region" description="Helical" evidence="6">
    <location>
        <begin position="337"/>
        <end position="358"/>
    </location>
</feature>
<evidence type="ECO:0000256" key="5">
    <source>
        <dbReference type="ARBA" id="ARBA00023136"/>
    </source>
</evidence>
<dbReference type="InterPro" id="IPR002797">
    <property type="entry name" value="Polysacc_synth"/>
</dbReference>
<proteinExistence type="predicted"/>
<evidence type="ECO:0000256" key="2">
    <source>
        <dbReference type="ARBA" id="ARBA00022475"/>
    </source>
</evidence>
<keyword evidence="2" id="KW-1003">Cell membrane</keyword>
<dbReference type="PANTHER" id="PTHR30250:SF11">
    <property type="entry name" value="O-ANTIGEN TRANSPORTER-RELATED"/>
    <property type="match status" value="1"/>
</dbReference>
<protein>
    <submittedName>
        <fullName evidence="7">Oligosaccharide flippase family protein</fullName>
    </submittedName>
</protein>
<organism evidence="7 8">
    <name type="scientific">Novosphingobium album</name>
    <name type="common">ex Hu et al. 2023</name>
    <dbReference type="NCBI Taxonomy" id="2930093"/>
    <lineage>
        <taxon>Bacteria</taxon>
        <taxon>Pseudomonadati</taxon>
        <taxon>Pseudomonadota</taxon>
        <taxon>Alphaproteobacteria</taxon>
        <taxon>Sphingomonadales</taxon>
        <taxon>Sphingomonadaceae</taxon>
        <taxon>Novosphingobium</taxon>
    </lineage>
</organism>
<comment type="caution">
    <text evidence="7">The sequence shown here is derived from an EMBL/GenBank/DDBJ whole genome shotgun (WGS) entry which is preliminary data.</text>
</comment>
<dbReference type="Proteomes" id="UP001162880">
    <property type="component" value="Unassembled WGS sequence"/>
</dbReference>
<feature type="transmembrane region" description="Helical" evidence="6">
    <location>
        <begin position="12"/>
        <end position="32"/>
    </location>
</feature>
<feature type="transmembrane region" description="Helical" evidence="6">
    <location>
        <begin position="149"/>
        <end position="174"/>
    </location>
</feature>
<evidence type="ECO:0000313" key="8">
    <source>
        <dbReference type="Proteomes" id="UP001162880"/>
    </source>
</evidence>
<comment type="subcellular location">
    <subcellularLocation>
        <location evidence="1">Cell membrane</location>
        <topology evidence="1">Multi-pass membrane protein</topology>
    </subcellularLocation>
</comment>
<name>A0ABT0B4R0_9SPHN</name>
<evidence type="ECO:0000256" key="6">
    <source>
        <dbReference type="SAM" id="Phobius"/>
    </source>
</evidence>
<dbReference type="EMBL" id="JALHLE010000027">
    <property type="protein sequence ID" value="MCJ2180072.1"/>
    <property type="molecule type" value="Genomic_DNA"/>
</dbReference>
<sequence length="432" mass="45955">MIAKLKQHFQPLAALAIRGSSVLAGFFVTFYIGRTLGPQANGVYGLVTQTAMFLSVIAVGGLDMASVRELSRTVALRTSIDRYTYVRVVGWSMLIALAISCVLLLGGHKVSHLLMKSDQSFSMTVLLAVIFVSRTLTRIMSAILRSQKSFIFGQSIEVLFIPVAVSLVLLTGTLRSVEQILTFTALAGIITGAGAVLAGLRYTVSDGTGLRIPFRDLLKVALPLWSVAIALNIADWYSLVTVAGVLGVYEAGLYRVAYQVSSVLSIITVGLYSVFSARISAARAAGDLKRIALLGRSATRLSLAFAAPVLLTMFVFAPQILQLVGDEFVAGVPVLRIMAVVQAIYVATGPCGLTLAMCGQERTNLAITLTSLAFLLIFAPLSARWGGLAGVSVFIGLTMAARNVASFVAVRHLTGINIITGQVKPVTRKIVL</sequence>
<keyword evidence="5 6" id="KW-0472">Membrane</keyword>
<dbReference type="PANTHER" id="PTHR30250">
    <property type="entry name" value="PST FAMILY PREDICTED COLANIC ACID TRANSPORTER"/>
    <property type="match status" value="1"/>
</dbReference>
<accession>A0ABT0B4R0</accession>
<feature type="transmembrane region" description="Helical" evidence="6">
    <location>
        <begin position="365"/>
        <end position="383"/>
    </location>
</feature>
<feature type="transmembrane region" description="Helical" evidence="6">
    <location>
        <begin position="256"/>
        <end position="277"/>
    </location>
</feature>
<keyword evidence="3 6" id="KW-0812">Transmembrane</keyword>
<evidence type="ECO:0000313" key="7">
    <source>
        <dbReference type="EMBL" id="MCJ2180072.1"/>
    </source>
</evidence>
<dbReference type="InterPro" id="IPR050833">
    <property type="entry name" value="Poly_Biosynth_Transport"/>
</dbReference>
<dbReference type="RefSeq" id="WP_243995443.1">
    <property type="nucleotide sequence ID" value="NZ_JALHLE010000027.1"/>
</dbReference>
<dbReference type="Pfam" id="PF01943">
    <property type="entry name" value="Polysacc_synt"/>
    <property type="match status" value="1"/>
</dbReference>